<comment type="cofactor">
    <cofactor evidence="1">
        <name>pyridoxal 5'-phosphate</name>
        <dbReference type="ChEBI" id="CHEBI:597326"/>
    </cofactor>
</comment>
<dbReference type="PANTHER" id="PTHR11601">
    <property type="entry name" value="CYSTEINE DESULFURYLASE FAMILY MEMBER"/>
    <property type="match status" value="1"/>
</dbReference>
<dbReference type="InterPro" id="IPR000192">
    <property type="entry name" value="Aminotrans_V_dom"/>
</dbReference>
<dbReference type="EMBL" id="BOPV01000001">
    <property type="protein sequence ID" value="GIL41122.1"/>
    <property type="molecule type" value="Genomic_DNA"/>
</dbReference>
<dbReference type="Gene3D" id="3.90.1150.10">
    <property type="entry name" value="Aspartate Aminotransferase, domain 1"/>
    <property type="match status" value="1"/>
</dbReference>
<keyword evidence="5" id="KW-0808">Transferase</keyword>
<evidence type="ECO:0000256" key="9">
    <source>
        <dbReference type="ARBA" id="ARBA00023014"/>
    </source>
</evidence>
<organism evidence="12 13">
    <name type="scientific">Roseiterribacter gracilis</name>
    <dbReference type="NCBI Taxonomy" id="2812848"/>
    <lineage>
        <taxon>Bacteria</taxon>
        <taxon>Pseudomonadati</taxon>
        <taxon>Pseudomonadota</taxon>
        <taxon>Alphaproteobacteria</taxon>
        <taxon>Rhodospirillales</taxon>
        <taxon>Roseiterribacteraceae</taxon>
        <taxon>Roseiterribacter</taxon>
    </lineage>
</organism>
<comment type="function">
    <text evidence="2">Catalyzes the removal of elemental sulfur atoms from cysteine to produce alanine. Seems to participate in the biosynthesis of the nitrogenase metalloclusters by providing the inorganic sulfur required for the Fe-S core formation.</text>
</comment>
<dbReference type="AlphaFoldDB" id="A0A8S8XGR1"/>
<dbReference type="Gene3D" id="1.10.260.50">
    <property type="match status" value="1"/>
</dbReference>
<evidence type="ECO:0000256" key="10">
    <source>
        <dbReference type="ARBA" id="ARBA00050776"/>
    </source>
</evidence>
<dbReference type="InterPro" id="IPR015421">
    <property type="entry name" value="PyrdxlP-dep_Trfase_major"/>
</dbReference>
<dbReference type="InterPro" id="IPR015424">
    <property type="entry name" value="PyrdxlP-dep_Trfase"/>
</dbReference>
<dbReference type="Proteomes" id="UP000681075">
    <property type="component" value="Unassembled WGS sequence"/>
</dbReference>
<sequence>MAEPIYLDWNATAPLKQAAREAMRAALDDVGNASSPHGPGRRARRRVEDARAILARQLNIDPTRIVFTSGATEANTTALTGAHVLASAIEHPSVAVWAKSKIPVDARGLIDLDALDRMLGDDPLLSIVAVMAVNNETGVIQPIGEVADIVHRHGRRLHVDAVQAAGRLDLAPIAAVANTMSLSAHKLGGPQGIGALLLTDDLCATPLLRGGSQERRRRAGTENVAAIAGFGAAAAELQHDRATDVASLRDALEAGLKARADDLVIYGEGAPRVGNTSCFGAPDLPAETVLMALDLEQIAVSSGSACSSGAVEPSPVLLAMGVDPTAARTAIRVSMGPTSTRADIDRLLSAWGSLYDRRRRRAA</sequence>
<dbReference type="InterPro" id="IPR015422">
    <property type="entry name" value="PyrdxlP-dep_Trfase_small"/>
</dbReference>
<evidence type="ECO:0000256" key="3">
    <source>
        <dbReference type="ARBA" id="ARBA00006490"/>
    </source>
</evidence>
<keyword evidence="6" id="KW-0479">Metal-binding</keyword>
<evidence type="ECO:0000256" key="6">
    <source>
        <dbReference type="ARBA" id="ARBA00022723"/>
    </source>
</evidence>
<keyword evidence="13" id="KW-1185">Reference proteome</keyword>
<evidence type="ECO:0000256" key="5">
    <source>
        <dbReference type="ARBA" id="ARBA00022679"/>
    </source>
</evidence>
<dbReference type="GO" id="GO:0046872">
    <property type="term" value="F:metal ion binding"/>
    <property type="evidence" value="ECO:0007669"/>
    <property type="project" value="UniProtKB-KW"/>
</dbReference>
<evidence type="ECO:0000313" key="12">
    <source>
        <dbReference type="EMBL" id="GIL41122.1"/>
    </source>
</evidence>
<dbReference type="GO" id="GO:0051536">
    <property type="term" value="F:iron-sulfur cluster binding"/>
    <property type="evidence" value="ECO:0007669"/>
    <property type="project" value="UniProtKB-KW"/>
</dbReference>
<dbReference type="SUPFAM" id="SSF53383">
    <property type="entry name" value="PLP-dependent transferases"/>
    <property type="match status" value="1"/>
</dbReference>
<dbReference type="PIRSF" id="PIRSF005572">
    <property type="entry name" value="NifS"/>
    <property type="match status" value="1"/>
</dbReference>
<keyword evidence="8" id="KW-0408">Iron</keyword>
<name>A0A8S8XGR1_9PROT</name>
<reference evidence="12" key="1">
    <citation type="submission" date="2021-02" db="EMBL/GenBank/DDBJ databases">
        <title>Genome sequence of Rhodospirillales sp. strain TMPK1 isolated from soil.</title>
        <authorList>
            <person name="Nakai R."/>
            <person name="Kusada H."/>
            <person name="Tamaki H."/>
        </authorList>
    </citation>
    <scope>NUCLEOTIDE SEQUENCE</scope>
    <source>
        <strain evidence="12">TMPK1</strain>
    </source>
</reference>
<gene>
    <name evidence="12" type="primary">nifS</name>
    <name evidence="12" type="ORF">TMPK1_33590</name>
</gene>
<evidence type="ECO:0000259" key="11">
    <source>
        <dbReference type="Pfam" id="PF00266"/>
    </source>
</evidence>
<comment type="catalytic activity">
    <reaction evidence="10">
        <text>(sulfur carrier)-H + L-cysteine = (sulfur carrier)-SH + L-alanine</text>
        <dbReference type="Rhea" id="RHEA:43892"/>
        <dbReference type="Rhea" id="RHEA-COMP:14737"/>
        <dbReference type="Rhea" id="RHEA-COMP:14739"/>
        <dbReference type="ChEBI" id="CHEBI:29917"/>
        <dbReference type="ChEBI" id="CHEBI:35235"/>
        <dbReference type="ChEBI" id="CHEBI:57972"/>
        <dbReference type="ChEBI" id="CHEBI:64428"/>
        <dbReference type="EC" id="2.8.1.7"/>
    </reaction>
</comment>
<comment type="caution">
    <text evidence="12">The sequence shown here is derived from an EMBL/GenBank/DDBJ whole genome shotgun (WGS) entry which is preliminary data.</text>
</comment>
<evidence type="ECO:0000313" key="13">
    <source>
        <dbReference type="Proteomes" id="UP000681075"/>
    </source>
</evidence>
<comment type="similarity">
    <text evidence="3">Belongs to the class-V pyridoxal-phosphate-dependent aminotransferase family. NifS/IscS subfamily.</text>
</comment>
<dbReference type="InterPro" id="IPR016454">
    <property type="entry name" value="Cysteine_dSase"/>
</dbReference>
<accession>A0A8S8XGR1</accession>
<evidence type="ECO:0000256" key="4">
    <source>
        <dbReference type="ARBA" id="ARBA00013558"/>
    </source>
</evidence>
<protein>
    <recommendedName>
        <fullName evidence="4">Cysteine desulfurase</fullName>
    </recommendedName>
</protein>
<keyword evidence="7" id="KW-0663">Pyridoxal phosphate</keyword>
<proteinExistence type="inferred from homology"/>
<keyword evidence="9" id="KW-0411">Iron-sulfur</keyword>
<dbReference type="GO" id="GO:0031071">
    <property type="term" value="F:cysteine desulfurase activity"/>
    <property type="evidence" value="ECO:0007669"/>
    <property type="project" value="UniProtKB-EC"/>
</dbReference>
<evidence type="ECO:0000256" key="7">
    <source>
        <dbReference type="ARBA" id="ARBA00022898"/>
    </source>
</evidence>
<dbReference type="PANTHER" id="PTHR11601:SF34">
    <property type="entry name" value="CYSTEINE DESULFURASE"/>
    <property type="match status" value="1"/>
</dbReference>
<evidence type="ECO:0000256" key="2">
    <source>
        <dbReference type="ARBA" id="ARBA00003120"/>
    </source>
</evidence>
<dbReference type="RefSeq" id="WP_420244474.1">
    <property type="nucleotide sequence ID" value="NZ_BOPV01000001.1"/>
</dbReference>
<dbReference type="Pfam" id="PF00266">
    <property type="entry name" value="Aminotran_5"/>
    <property type="match status" value="1"/>
</dbReference>
<evidence type="ECO:0000256" key="1">
    <source>
        <dbReference type="ARBA" id="ARBA00001933"/>
    </source>
</evidence>
<dbReference type="Gene3D" id="3.40.640.10">
    <property type="entry name" value="Type I PLP-dependent aspartate aminotransferase-like (Major domain)"/>
    <property type="match status" value="1"/>
</dbReference>
<evidence type="ECO:0000256" key="8">
    <source>
        <dbReference type="ARBA" id="ARBA00023004"/>
    </source>
</evidence>
<feature type="domain" description="Aminotransferase class V" evidence="11">
    <location>
        <begin position="5"/>
        <end position="347"/>
    </location>
</feature>